<evidence type="ECO:0000313" key="2">
    <source>
        <dbReference type="EMBL" id="MFH6982651.1"/>
    </source>
</evidence>
<evidence type="ECO:0000256" key="1">
    <source>
        <dbReference type="SAM" id="Phobius"/>
    </source>
</evidence>
<comment type="caution">
    <text evidence="2">The sequence shown here is derived from an EMBL/GenBank/DDBJ whole genome shotgun (WGS) entry which is preliminary data.</text>
</comment>
<keyword evidence="1" id="KW-0472">Membrane</keyword>
<reference evidence="2 3" key="1">
    <citation type="journal article" date="2013" name="Int. J. Syst. Evol. Microbiol.">
        <title>Marinoscillum luteum sp. nov., isolated from marine sediment.</title>
        <authorList>
            <person name="Cha I.T."/>
            <person name="Park S.J."/>
            <person name="Kim S.J."/>
            <person name="Kim J.G."/>
            <person name="Jung M.Y."/>
            <person name="Shin K.S."/>
            <person name="Kwon K.K."/>
            <person name="Yang S.H."/>
            <person name="Seo Y.S."/>
            <person name="Rhee S.K."/>
        </authorList>
    </citation>
    <scope>NUCLEOTIDE SEQUENCE [LARGE SCALE GENOMIC DNA]</scope>
    <source>
        <strain evidence="2 3">KCTC 23939</strain>
    </source>
</reference>
<dbReference type="Proteomes" id="UP001610063">
    <property type="component" value="Unassembled WGS sequence"/>
</dbReference>
<keyword evidence="1" id="KW-0812">Transmembrane</keyword>
<sequence length="75" mass="8247">MIADILGYLALGLGIFAMANKHMLWLRIAHGLSAAFYVGYGLMISATPIVVAGVLFLIIHGYHLTRMFLDRKAVQ</sequence>
<accession>A0ABW7N4Y2</accession>
<protein>
    <recommendedName>
        <fullName evidence="4">Inner membrane protein</fullName>
    </recommendedName>
</protein>
<evidence type="ECO:0000313" key="3">
    <source>
        <dbReference type="Proteomes" id="UP001610063"/>
    </source>
</evidence>
<dbReference type="RefSeq" id="WP_395416331.1">
    <property type="nucleotide sequence ID" value="NZ_JBIPKE010000012.1"/>
</dbReference>
<gene>
    <name evidence="2" type="ORF">ACHKAR_04330</name>
</gene>
<name>A0ABW7N4Y2_9BACT</name>
<evidence type="ECO:0008006" key="4">
    <source>
        <dbReference type="Google" id="ProtNLM"/>
    </source>
</evidence>
<keyword evidence="1" id="KW-1133">Transmembrane helix</keyword>
<proteinExistence type="predicted"/>
<organism evidence="2 3">
    <name type="scientific">Marinoscillum luteum</name>
    <dbReference type="NCBI Taxonomy" id="861051"/>
    <lineage>
        <taxon>Bacteria</taxon>
        <taxon>Pseudomonadati</taxon>
        <taxon>Bacteroidota</taxon>
        <taxon>Cytophagia</taxon>
        <taxon>Cytophagales</taxon>
        <taxon>Reichenbachiellaceae</taxon>
        <taxon>Marinoscillum</taxon>
    </lineage>
</organism>
<feature type="transmembrane region" description="Helical" evidence="1">
    <location>
        <begin position="37"/>
        <end position="62"/>
    </location>
</feature>
<dbReference type="EMBL" id="JBIPKE010000012">
    <property type="protein sequence ID" value="MFH6982651.1"/>
    <property type="molecule type" value="Genomic_DNA"/>
</dbReference>
<keyword evidence="3" id="KW-1185">Reference proteome</keyword>